<dbReference type="EMBL" id="NKQK01000022">
    <property type="protein sequence ID" value="PSR98401.1"/>
    <property type="molecule type" value="Genomic_DNA"/>
</dbReference>
<name>A0A2R6PXB4_ACTCC</name>
<dbReference type="CDD" id="cd00042">
    <property type="entry name" value="CY"/>
    <property type="match status" value="1"/>
</dbReference>
<dbReference type="Gramene" id="PSR98401">
    <property type="protein sequence ID" value="PSR98401"/>
    <property type="gene ID" value="CEY00_Acc25008"/>
</dbReference>
<dbReference type="OrthoDB" id="2016588at2759"/>
<protein>
    <submittedName>
        <fullName evidence="5">Cysteine proteinase inhibitor 1 like</fullName>
    </submittedName>
</protein>
<keyword evidence="3" id="KW-0732">Signal</keyword>
<dbReference type="SUPFAM" id="SSF54403">
    <property type="entry name" value="Cystatin/monellin"/>
    <property type="match status" value="1"/>
</dbReference>
<evidence type="ECO:0000256" key="3">
    <source>
        <dbReference type="SAM" id="SignalP"/>
    </source>
</evidence>
<feature type="signal peptide" evidence="3">
    <location>
        <begin position="1"/>
        <end position="18"/>
    </location>
</feature>
<dbReference type="InParanoid" id="A0A2R6PXB4"/>
<dbReference type="PANTHER" id="PTHR47364">
    <property type="entry name" value="CYSTEINE PROTEINASE INHIBITOR 5"/>
    <property type="match status" value="1"/>
</dbReference>
<feature type="domain" description="Cystatin" evidence="4">
    <location>
        <begin position="26"/>
        <end position="115"/>
    </location>
</feature>
<evidence type="ECO:0000259" key="4">
    <source>
        <dbReference type="SMART" id="SM00043"/>
    </source>
</evidence>
<dbReference type="InterPro" id="IPR046350">
    <property type="entry name" value="Cystatin_sf"/>
</dbReference>
<dbReference type="OMA" id="YERSWEH"/>
<dbReference type="FunCoup" id="A0A2R6PXB4">
    <property type="interactions" value="2"/>
</dbReference>
<comment type="caution">
    <text evidence="5">The sequence shown here is derived from an EMBL/GenBank/DDBJ whole genome shotgun (WGS) entry which is preliminary data.</text>
</comment>
<evidence type="ECO:0000256" key="2">
    <source>
        <dbReference type="ARBA" id="ARBA00022704"/>
    </source>
</evidence>
<gene>
    <name evidence="5" type="ORF">CEY00_Acc25008</name>
</gene>
<keyword evidence="2" id="KW-0789">Thiol protease inhibitor</keyword>
<reference evidence="5 6" key="1">
    <citation type="submission" date="2017-07" db="EMBL/GenBank/DDBJ databases">
        <title>An improved, manually edited Actinidia chinensis var. chinensis (kiwifruit) genome highlights the challenges associated with draft genomes and gene prediction in plants.</title>
        <authorList>
            <person name="Pilkington S."/>
            <person name="Crowhurst R."/>
            <person name="Hilario E."/>
            <person name="Nardozza S."/>
            <person name="Fraser L."/>
            <person name="Peng Y."/>
            <person name="Gunaseelan K."/>
            <person name="Simpson R."/>
            <person name="Tahir J."/>
            <person name="Deroles S."/>
            <person name="Templeton K."/>
            <person name="Luo Z."/>
            <person name="Davy M."/>
            <person name="Cheng C."/>
            <person name="Mcneilage M."/>
            <person name="Scaglione D."/>
            <person name="Liu Y."/>
            <person name="Zhang Q."/>
            <person name="Datson P."/>
            <person name="De Silva N."/>
            <person name="Gardiner S."/>
            <person name="Bassett H."/>
            <person name="Chagne D."/>
            <person name="Mccallum J."/>
            <person name="Dzierzon H."/>
            <person name="Deng C."/>
            <person name="Wang Y.-Y."/>
            <person name="Barron N."/>
            <person name="Manako K."/>
            <person name="Bowen J."/>
            <person name="Foster T."/>
            <person name="Erridge Z."/>
            <person name="Tiffin H."/>
            <person name="Waite C."/>
            <person name="Davies K."/>
            <person name="Grierson E."/>
            <person name="Laing W."/>
            <person name="Kirk R."/>
            <person name="Chen X."/>
            <person name="Wood M."/>
            <person name="Montefiori M."/>
            <person name="Brummell D."/>
            <person name="Schwinn K."/>
            <person name="Catanach A."/>
            <person name="Fullerton C."/>
            <person name="Li D."/>
            <person name="Meiyalaghan S."/>
            <person name="Nieuwenhuizen N."/>
            <person name="Read N."/>
            <person name="Prakash R."/>
            <person name="Hunter D."/>
            <person name="Zhang H."/>
            <person name="Mckenzie M."/>
            <person name="Knabel M."/>
            <person name="Harris A."/>
            <person name="Allan A."/>
            <person name="Chen A."/>
            <person name="Janssen B."/>
            <person name="Plunkett B."/>
            <person name="Dwamena C."/>
            <person name="Voogd C."/>
            <person name="Leif D."/>
            <person name="Lafferty D."/>
            <person name="Souleyre E."/>
            <person name="Varkonyi-Gasic E."/>
            <person name="Gambi F."/>
            <person name="Hanley J."/>
            <person name="Yao J.-L."/>
            <person name="Cheung J."/>
            <person name="David K."/>
            <person name="Warren B."/>
            <person name="Marsh K."/>
            <person name="Snowden K."/>
            <person name="Lin-Wang K."/>
            <person name="Brian L."/>
            <person name="Martinez-Sanchez M."/>
            <person name="Wang M."/>
            <person name="Ileperuma N."/>
            <person name="Macnee N."/>
            <person name="Campin R."/>
            <person name="Mcatee P."/>
            <person name="Drummond R."/>
            <person name="Espley R."/>
            <person name="Ireland H."/>
            <person name="Wu R."/>
            <person name="Atkinson R."/>
            <person name="Karunairetnam S."/>
            <person name="Bulley S."/>
            <person name="Chunkath S."/>
            <person name="Hanley Z."/>
            <person name="Storey R."/>
            <person name="Thrimawithana A."/>
            <person name="Thomson S."/>
            <person name="David C."/>
            <person name="Testolin R."/>
        </authorList>
    </citation>
    <scope>NUCLEOTIDE SEQUENCE [LARGE SCALE GENOMIC DNA]</scope>
    <source>
        <strain evidence="6">cv. Red5</strain>
        <tissue evidence="5">Young leaf</tissue>
    </source>
</reference>
<dbReference type="STRING" id="1590841.A0A2R6PXB4"/>
<feature type="chain" id="PRO_5018759790" evidence="3">
    <location>
        <begin position="19"/>
        <end position="115"/>
    </location>
</feature>
<evidence type="ECO:0000256" key="1">
    <source>
        <dbReference type="ARBA" id="ARBA00022690"/>
    </source>
</evidence>
<evidence type="ECO:0000313" key="5">
    <source>
        <dbReference type="EMBL" id="PSR98401.1"/>
    </source>
</evidence>
<dbReference type="GO" id="GO:0004869">
    <property type="term" value="F:cysteine-type endopeptidase inhibitor activity"/>
    <property type="evidence" value="ECO:0007669"/>
    <property type="project" value="UniProtKB-KW"/>
</dbReference>
<dbReference type="Pfam" id="PF16845">
    <property type="entry name" value="SQAPI"/>
    <property type="match status" value="1"/>
</dbReference>
<dbReference type="Gene3D" id="3.10.450.10">
    <property type="match status" value="1"/>
</dbReference>
<dbReference type="AlphaFoldDB" id="A0A2R6PXB4"/>
<accession>A0A2R6PXB4</accession>
<dbReference type="SMART" id="SM00043">
    <property type="entry name" value="CY"/>
    <property type="match status" value="1"/>
</dbReference>
<evidence type="ECO:0000313" key="6">
    <source>
        <dbReference type="Proteomes" id="UP000241394"/>
    </source>
</evidence>
<dbReference type="Proteomes" id="UP000241394">
    <property type="component" value="Chromosome LG22"/>
</dbReference>
<proteinExistence type="predicted"/>
<keyword evidence="6" id="KW-1185">Reference proteome</keyword>
<organism evidence="5 6">
    <name type="scientific">Actinidia chinensis var. chinensis</name>
    <name type="common">Chinese soft-hair kiwi</name>
    <dbReference type="NCBI Taxonomy" id="1590841"/>
    <lineage>
        <taxon>Eukaryota</taxon>
        <taxon>Viridiplantae</taxon>
        <taxon>Streptophyta</taxon>
        <taxon>Embryophyta</taxon>
        <taxon>Tracheophyta</taxon>
        <taxon>Spermatophyta</taxon>
        <taxon>Magnoliopsida</taxon>
        <taxon>eudicotyledons</taxon>
        <taxon>Gunneridae</taxon>
        <taxon>Pentapetalae</taxon>
        <taxon>asterids</taxon>
        <taxon>Ericales</taxon>
        <taxon>Actinidiaceae</taxon>
        <taxon>Actinidia</taxon>
    </lineage>
</organism>
<dbReference type="PANTHER" id="PTHR47364:SF2">
    <property type="entry name" value="CYSTEINE PROTEINASE INHIBITOR 5"/>
    <property type="match status" value="1"/>
</dbReference>
<keyword evidence="1" id="KW-0646">Protease inhibitor</keyword>
<dbReference type="InterPro" id="IPR000010">
    <property type="entry name" value="Cystatin_dom"/>
</dbReference>
<reference evidence="6" key="2">
    <citation type="journal article" date="2018" name="BMC Genomics">
        <title>A manually annotated Actinidia chinensis var. chinensis (kiwifruit) genome highlights the challenges associated with draft genomes and gene prediction in plants.</title>
        <authorList>
            <person name="Pilkington S.M."/>
            <person name="Crowhurst R."/>
            <person name="Hilario E."/>
            <person name="Nardozza S."/>
            <person name="Fraser L."/>
            <person name="Peng Y."/>
            <person name="Gunaseelan K."/>
            <person name="Simpson R."/>
            <person name="Tahir J."/>
            <person name="Deroles S.C."/>
            <person name="Templeton K."/>
            <person name="Luo Z."/>
            <person name="Davy M."/>
            <person name="Cheng C."/>
            <person name="McNeilage M."/>
            <person name="Scaglione D."/>
            <person name="Liu Y."/>
            <person name="Zhang Q."/>
            <person name="Datson P."/>
            <person name="De Silva N."/>
            <person name="Gardiner S.E."/>
            <person name="Bassett H."/>
            <person name="Chagne D."/>
            <person name="McCallum J."/>
            <person name="Dzierzon H."/>
            <person name="Deng C."/>
            <person name="Wang Y.Y."/>
            <person name="Barron L."/>
            <person name="Manako K."/>
            <person name="Bowen J."/>
            <person name="Foster T.M."/>
            <person name="Erridge Z.A."/>
            <person name="Tiffin H."/>
            <person name="Waite C.N."/>
            <person name="Davies K.M."/>
            <person name="Grierson E.P."/>
            <person name="Laing W.A."/>
            <person name="Kirk R."/>
            <person name="Chen X."/>
            <person name="Wood M."/>
            <person name="Montefiori M."/>
            <person name="Brummell D.A."/>
            <person name="Schwinn K.E."/>
            <person name="Catanach A."/>
            <person name="Fullerton C."/>
            <person name="Li D."/>
            <person name="Meiyalaghan S."/>
            <person name="Nieuwenhuizen N."/>
            <person name="Read N."/>
            <person name="Prakash R."/>
            <person name="Hunter D."/>
            <person name="Zhang H."/>
            <person name="McKenzie M."/>
            <person name="Knabel M."/>
            <person name="Harris A."/>
            <person name="Allan A.C."/>
            <person name="Gleave A."/>
            <person name="Chen A."/>
            <person name="Janssen B.J."/>
            <person name="Plunkett B."/>
            <person name="Ampomah-Dwamena C."/>
            <person name="Voogd C."/>
            <person name="Leif D."/>
            <person name="Lafferty D."/>
            <person name="Souleyre E.J.F."/>
            <person name="Varkonyi-Gasic E."/>
            <person name="Gambi F."/>
            <person name="Hanley J."/>
            <person name="Yao J.L."/>
            <person name="Cheung J."/>
            <person name="David K.M."/>
            <person name="Warren B."/>
            <person name="Marsh K."/>
            <person name="Snowden K.C."/>
            <person name="Lin-Wang K."/>
            <person name="Brian L."/>
            <person name="Martinez-Sanchez M."/>
            <person name="Wang M."/>
            <person name="Ileperuma N."/>
            <person name="Macnee N."/>
            <person name="Campin R."/>
            <person name="McAtee P."/>
            <person name="Drummond R.S.M."/>
            <person name="Espley R.V."/>
            <person name="Ireland H.S."/>
            <person name="Wu R."/>
            <person name="Atkinson R.G."/>
            <person name="Karunairetnam S."/>
            <person name="Bulley S."/>
            <person name="Chunkath S."/>
            <person name="Hanley Z."/>
            <person name="Storey R."/>
            <person name="Thrimawithana A.H."/>
            <person name="Thomson S."/>
            <person name="David C."/>
            <person name="Testolin R."/>
            <person name="Huang H."/>
            <person name="Hellens R.P."/>
            <person name="Schaffer R.J."/>
        </authorList>
    </citation>
    <scope>NUCLEOTIDE SEQUENCE [LARGE SCALE GENOMIC DNA]</scope>
    <source>
        <strain evidence="6">cv. Red5</strain>
    </source>
</reference>
<sequence>MVPKTFSMLLLLIALSAAVVGGRKQVVLGGWRPIKDLNSAEVQDVAQFAVSEHNKQANDKLQYQRVVRGYSQVVAGTNYRLVIAAKDGAVLGKYEAFVWDKPWMQFRNLTSFRKV</sequence>